<accession>A0A934VSR1</accession>
<dbReference type="PRINTS" id="PR00455">
    <property type="entry name" value="HTHTETR"/>
</dbReference>
<dbReference type="Gene3D" id="1.10.10.60">
    <property type="entry name" value="Homeodomain-like"/>
    <property type="match status" value="1"/>
</dbReference>
<keyword evidence="3" id="KW-0804">Transcription</keyword>
<dbReference type="InterPro" id="IPR001647">
    <property type="entry name" value="HTH_TetR"/>
</dbReference>
<evidence type="ECO:0000256" key="2">
    <source>
        <dbReference type="ARBA" id="ARBA00023125"/>
    </source>
</evidence>
<dbReference type="PANTHER" id="PTHR47506:SF1">
    <property type="entry name" value="HTH-TYPE TRANSCRIPTIONAL REGULATOR YJDC"/>
    <property type="match status" value="1"/>
</dbReference>
<dbReference type="EMBL" id="JAENIL010000035">
    <property type="protein sequence ID" value="MBK1878764.1"/>
    <property type="molecule type" value="Genomic_DNA"/>
</dbReference>
<dbReference type="SUPFAM" id="SSF46689">
    <property type="entry name" value="Homeodomain-like"/>
    <property type="match status" value="1"/>
</dbReference>
<keyword evidence="1" id="KW-0805">Transcription regulation</keyword>
<dbReference type="InterPro" id="IPR036271">
    <property type="entry name" value="Tet_transcr_reg_TetR-rel_C_sf"/>
</dbReference>
<dbReference type="AlphaFoldDB" id="A0A934VSR1"/>
<feature type="DNA-binding region" description="H-T-H motif" evidence="4">
    <location>
        <begin position="29"/>
        <end position="48"/>
    </location>
</feature>
<feature type="domain" description="HTH tetR-type" evidence="5">
    <location>
        <begin position="6"/>
        <end position="66"/>
    </location>
</feature>
<evidence type="ECO:0000256" key="4">
    <source>
        <dbReference type="PROSITE-ProRule" id="PRU00335"/>
    </source>
</evidence>
<keyword evidence="2 4" id="KW-0238">DNA-binding</keyword>
<proteinExistence type="predicted"/>
<dbReference type="PANTHER" id="PTHR47506">
    <property type="entry name" value="TRANSCRIPTIONAL REGULATORY PROTEIN"/>
    <property type="match status" value="1"/>
</dbReference>
<name>A0A934VSR1_9BACT</name>
<dbReference type="Pfam" id="PF16925">
    <property type="entry name" value="TetR_C_13"/>
    <property type="match status" value="1"/>
</dbReference>
<evidence type="ECO:0000259" key="5">
    <source>
        <dbReference type="PROSITE" id="PS50977"/>
    </source>
</evidence>
<gene>
    <name evidence="6" type="ORF">JIN87_17920</name>
</gene>
<keyword evidence="7" id="KW-1185">Reference proteome</keyword>
<dbReference type="Gene3D" id="1.10.357.10">
    <property type="entry name" value="Tetracycline Repressor, domain 2"/>
    <property type="match status" value="1"/>
</dbReference>
<evidence type="ECO:0000313" key="7">
    <source>
        <dbReference type="Proteomes" id="UP000617628"/>
    </source>
</evidence>
<reference evidence="6" key="1">
    <citation type="submission" date="2021-01" db="EMBL/GenBank/DDBJ databases">
        <title>Modified the classification status of verrucomicrobia.</title>
        <authorList>
            <person name="Feng X."/>
        </authorList>
    </citation>
    <scope>NUCLEOTIDE SEQUENCE</scope>
    <source>
        <strain evidence="6">KCTC 13126</strain>
    </source>
</reference>
<evidence type="ECO:0000313" key="6">
    <source>
        <dbReference type="EMBL" id="MBK1878764.1"/>
    </source>
</evidence>
<dbReference type="InterPro" id="IPR011075">
    <property type="entry name" value="TetR_C"/>
</dbReference>
<comment type="caution">
    <text evidence="6">The sequence shown here is derived from an EMBL/GenBank/DDBJ whole genome shotgun (WGS) entry which is preliminary data.</text>
</comment>
<dbReference type="SUPFAM" id="SSF48498">
    <property type="entry name" value="Tetracyclin repressor-like, C-terminal domain"/>
    <property type="match status" value="1"/>
</dbReference>
<dbReference type="GO" id="GO:0003677">
    <property type="term" value="F:DNA binding"/>
    <property type="evidence" value="ECO:0007669"/>
    <property type="project" value="UniProtKB-UniRule"/>
</dbReference>
<dbReference type="PROSITE" id="PS50977">
    <property type="entry name" value="HTH_TETR_2"/>
    <property type="match status" value="1"/>
</dbReference>
<organism evidence="6 7">
    <name type="scientific">Pelagicoccus mobilis</name>
    <dbReference type="NCBI Taxonomy" id="415221"/>
    <lineage>
        <taxon>Bacteria</taxon>
        <taxon>Pseudomonadati</taxon>
        <taxon>Verrucomicrobiota</taxon>
        <taxon>Opitutia</taxon>
        <taxon>Puniceicoccales</taxon>
        <taxon>Pelagicoccaceae</taxon>
        <taxon>Pelagicoccus</taxon>
    </lineage>
</organism>
<dbReference type="RefSeq" id="WP_200356978.1">
    <property type="nucleotide sequence ID" value="NZ_JAENIL010000035.1"/>
</dbReference>
<dbReference type="Proteomes" id="UP000617628">
    <property type="component" value="Unassembled WGS sequence"/>
</dbReference>
<dbReference type="Pfam" id="PF00440">
    <property type="entry name" value="TetR_N"/>
    <property type="match status" value="1"/>
</dbReference>
<dbReference type="InterPro" id="IPR009057">
    <property type="entry name" value="Homeodomain-like_sf"/>
</dbReference>
<evidence type="ECO:0000256" key="3">
    <source>
        <dbReference type="ARBA" id="ARBA00023163"/>
    </source>
</evidence>
<evidence type="ECO:0000256" key="1">
    <source>
        <dbReference type="ARBA" id="ARBA00023015"/>
    </source>
</evidence>
<sequence length="202" mass="22313">MARPAKHDRAAVLEAATSLFWERGYRGVSISDLVKATGMLAGSFYSSFGSKEGIFIECIHHYGGLASEHYKAADRAKSPLKKIENLLRILVADALKHEDRRACFVMNSLLEIAPQHPKVSKILQEYLRLSEAWIEEKLEAAKAAGELAPQTDCAKLASCLWGISYGIRVKARAGESAERVKHYQKAVFSALVDPWRVEAAAV</sequence>
<protein>
    <submittedName>
        <fullName evidence="6">TetR/AcrR family transcriptional regulator</fullName>
    </submittedName>
</protein>